<feature type="compositionally biased region" description="Basic and acidic residues" evidence="1">
    <location>
        <begin position="24"/>
        <end position="36"/>
    </location>
</feature>
<evidence type="ECO:0000313" key="2">
    <source>
        <dbReference type="EMBL" id="SFF19926.1"/>
    </source>
</evidence>
<dbReference type="Proteomes" id="UP000199119">
    <property type="component" value="Unassembled WGS sequence"/>
</dbReference>
<gene>
    <name evidence="2" type="ORF">SAMN04489711_11669</name>
</gene>
<dbReference type="EMBL" id="FONX01000016">
    <property type="protein sequence ID" value="SFF19926.1"/>
    <property type="molecule type" value="Genomic_DNA"/>
</dbReference>
<proteinExistence type="predicted"/>
<organism evidence="2 3">
    <name type="scientific">Paracidovorax wautersii</name>
    <dbReference type="NCBI Taxonomy" id="1177982"/>
    <lineage>
        <taxon>Bacteria</taxon>
        <taxon>Pseudomonadati</taxon>
        <taxon>Pseudomonadota</taxon>
        <taxon>Betaproteobacteria</taxon>
        <taxon>Burkholderiales</taxon>
        <taxon>Comamonadaceae</taxon>
        <taxon>Paracidovorax</taxon>
    </lineage>
</organism>
<keyword evidence="3" id="KW-1185">Reference proteome</keyword>
<evidence type="ECO:0000313" key="3">
    <source>
        <dbReference type="Proteomes" id="UP000199119"/>
    </source>
</evidence>
<feature type="region of interest" description="Disordered" evidence="1">
    <location>
        <begin position="1"/>
        <end position="36"/>
    </location>
</feature>
<evidence type="ECO:0000256" key="1">
    <source>
        <dbReference type="SAM" id="MobiDB-lite"/>
    </source>
</evidence>
<sequence>MADRYARAGGGTGGRAPQRFAGTQDRKRDIHGKDKGCLKHPLNRLWNEAVQLRSSRRRILPTGVLGSSVRNSITRGCL</sequence>
<reference evidence="3" key="1">
    <citation type="submission" date="2016-10" db="EMBL/GenBank/DDBJ databases">
        <authorList>
            <person name="Varghese N."/>
            <person name="Submissions S."/>
        </authorList>
    </citation>
    <scope>NUCLEOTIDE SEQUENCE [LARGE SCALE GENOMIC DNA]</scope>
    <source>
        <strain evidence="3">DSM 27981</strain>
    </source>
</reference>
<name>A0A1I2GTF0_9BURK</name>
<dbReference type="STRING" id="1177982.SAMN04489711_11669"/>
<dbReference type="AlphaFoldDB" id="A0A1I2GTF0"/>
<protein>
    <submittedName>
        <fullName evidence="2">Uncharacterized protein</fullName>
    </submittedName>
</protein>
<accession>A0A1I2GTF0</accession>